<evidence type="ECO:0000313" key="3">
    <source>
        <dbReference type="Proteomes" id="UP000315711"/>
    </source>
</evidence>
<keyword evidence="1" id="KW-0812">Transmembrane</keyword>
<name>A0A562Q982_9BACI</name>
<feature type="transmembrane region" description="Helical" evidence="1">
    <location>
        <begin position="47"/>
        <end position="65"/>
    </location>
</feature>
<evidence type="ECO:0000313" key="2">
    <source>
        <dbReference type="EMBL" id="TWI53312.1"/>
    </source>
</evidence>
<dbReference type="RefSeq" id="WP_144451627.1">
    <property type="nucleotide sequence ID" value="NZ_VLKZ01000013.1"/>
</dbReference>
<accession>A0A562Q982</accession>
<sequence length="75" mass="8618">MIRIFLVLIGFTLAVIGGVSILAYLNLLTTGYQFTMYLAFLIERIEFYLFLVGVALIIGSLTYPYSRKHRKQKPK</sequence>
<dbReference type="Pfam" id="PF26135">
    <property type="entry name" value="YuzI"/>
    <property type="match status" value="1"/>
</dbReference>
<gene>
    <name evidence="2" type="ORF">IQ10_03447</name>
</gene>
<keyword evidence="1" id="KW-0472">Membrane</keyword>
<protein>
    <submittedName>
        <fullName evidence="2">Uncharacterized protein</fullName>
    </submittedName>
</protein>
<dbReference type="InterPro" id="IPR058887">
    <property type="entry name" value="YuzI-like"/>
</dbReference>
<dbReference type="OrthoDB" id="2972455at2"/>
<keyword evidence="3" id="KW-1185">Reference proteome</keyword>
<proteinExistence type="predicted"/>
<evidence type="ECO:0000256" key="1">
    <source>
        <dbReference type="SAM" id="Phobius"/>
    </source>
</evidence>
<dbReference type="EMBL" id="VLKZ01000013">
    <property type="protein sequence ID" value="TWI53312.1"/>
    <property type="molecule type" value="Genomic_DNA"/>
</dbReference>
<dbReference type="Proteomes" id="UP000315711">
    <property type="component" value="Unassembled WGS sequence"/>
</dbReference>
<keyword evidence="1" id="KW-1133">Transmembrane helix</keyword>
<comment type="caution">
    <text evidence="2">The sequence shown here is derived from an EMBL/GenBank/DDBJ whole genome shotgun (WGS) entry which is preliminary data.</text>
</comment>
<reference evidence="2 3" key="1">
    <citation type="journal article" date="2015" name="Stand. Genomic Sci.">
        <title>Genomic Encyclopedia of Bacterial and Archaeal Type Strains, Phase III: the genomes of soil and plant-associated and newly described type strains.</title>
        <authorList>
            <person name="Whitman W.B."/>
            <person name="Woyke T."/>
            <person name="Klenk H.P."/>
            <person name="Zhou Y."/>
            <person name="Lilburn T.G."/>
            <person name="Beck B.J."/>
            <person name="De Vos P."/>
            <person name="Vandamme P."/>
            <person name="Eisen J.A."/>
            <person name="Garrity G."/>
            <person name="Hugenholtz P."/>
            <person name="Kyrpides N.C."/>
        </authorList>
    </citation>
    <scope>NUCLEOTIDE SEQUENCE [LARGE SCALE GENOMIC DNA]</scope>
    <source>
        <strain evidence="2 3">CGMCC 1.10116</strain>
    </source>
</reference>
<feature type="transmembrane region" description="Helical" evidence="1">
    <location>
        <begin position="5"/>
        <end position="27"/>
    </location>
</feature>
<organism evidence="2 3">
    <name type="scientific">Halalkalibacter nanhaiisediminis</name>
    <dbReference type="NCBI Taxonomy" id="688079"/>
    <lineage>
        <taxon>Bacteria</taxon>
        <taxon>Bacillati</taxon>
        <taxon>Bacillota</taxon>
        <taxon>Bacilli</taxon>
        <taxon>Bacillales</taxon>
        <taxon>Bacillaceae</taxon>
        <taxon>Halalkalibacter</taxon>
    </lineage>
</organism>
<dbReference type="AlphaFoldDB" id="A0A562Q982"/>